<keyword evidence="15" id="KW-1185">Reference proteome</keyword>
<evidence type="ECO:0000256" key="12">
    <source>
        <dbReference type="SAM" id="SignalP"/>
    </source>
</evidence>
<evidence type="ECO:0000256" key="11">
    <source>
        <dbReference type="SAM" id="Phobius"/>
    </source>
</evidence>
<keyword evidence="6 11" id="KW-0472">Membrane</keyword>
<dbReference type="GO" id="GO:0006955">
    <property type="term" value="P:immune response"/>
    <property type="evidence" value="ECO:0007669"/>
    <property type="project" value="TreeGrafter"/>
</dbReference>
<dbReference type="InterPro" id="IPR003599">
    <property type="entry name" value="Ig_sub"/>
</dbReference>
<dbReference type="PANTHER" id="PTHR25466:SF14">
    <property type="entry name" value="BUTYROPHILIN SUBFAMILY 2 MEMBER A2-LIKE-RELATED"/>
    <property type="match status" value="1"/>
</dbReference>
<dbReference type="GO" id="GO:0031295">
    <property type="term" value="P:T cell costimulation"/>
    <property type="evidence" value="ECO:0007669"/>
    <property type="project" value="TreeGrafter"/>
</dbReference>
<keyword evidence="8" id="KW-0675">Receptor</keyword>
<feature type="transmembrane region" description="Helical" evidence="11">
    <location>
        <begin position="239"/>
        <end position="261"/>
    </location>
</feature>
<dbReference type="InterPro" id="IPR051713">
    <property type="entry name" value="T-cell_Activation_Regulation"/>
</dbReference>
<proteinExistence type="predicted"/>
<evidence type="ECO:0000256" key="9">
    <source>
        <dbReference type="ARBA" id="ARBA00023180"/>
    </source>
</evidence>
<comment type="subcellular location">
    <subcellularLocation>
        <location evidence="1">Cell membrane</location>
        <topology evidence="1">Single-pass type I membrane protein</topology>
    </subcellularLocation>
</comment>
<dbReference type="Gene3D" id="2.60.40.10">
    <property type="entry name" value="Immunoglobulins"/>
    <property type="match status" value="1"/>
</dbReference>
<dbReference type="GO" id="GO:0042130">
    <property type="term" value="P:negative regulation of T cell proliferation"/>
    <property type="evidence" value="ECO:0007669"/>
    <property type="project" value="TreeGrafter"/>
</dbReference>
<dbReference type="SUPFAM" id="SSF48726">
    <property type="entry name" value="Immunoglobulin"/>
    <property type="match status" value="1"/>
</dbReference>
<dbReference type="PROSITE" id="PS50835">
    <property type="entry name" value="IG_LIKE"/>
    <property type="match status" value="1"/>
</dbReference>
<evidence type="ECO:0000256" key="8">
    <source>
        <dbReference type="ARBA" id="ARBA00023170"/>
    </source>
</evidence>
<evidence type="ECO:0000313" key="14">
    <source>
        <dbReference type="Ensembl" id="ENSSGRP00000018155.1"/>
    </source>
</evidence>
<keyword evidence="3 11" id="KW-0812">Transmembrane</keyword>
<evidence type="ECO:0000259" key="13">
    <source>
        <dbReference type="PROSITE" id="PS50835"/>
    </source>
</evidence>
<evidence type="ECO:0000256" key="5">
    <source>
        <dbReference type="ARBA" id="ARBA00022989"/>
    </source>
</evidence>
<dbReference type="InterPro" id="IPR007110">
    <property type="entry name" value="Ig-like_dom"/>
</dbReference>
<keyword evidence="7" id="KW-1015">Disulfide bond</keyword>
<dbReference type="AlphaFoldDB" id="A0A672L729"/>
<name>A0A672L729_SINGR</name>
<evidence type="ECO:0000256" key="1">
    <source>
        <dbReference type="ARBA" id="ARBA00004251"/>
    </source>
</evidence>
<keyword evidence="9" id="KW-0325">Glycoprotein</keyword>
<keyword evidence="5 11" id="KW-1133">Transmembrane helix</keyword>
<evidence type="ECO:0000256" key="4">
    <source>
        <dbReference type="ARBA" id="ARBA00022729"/>
    </source>
</evidence>
<feature type="domain" description="Ig-like" evidence="13">
    <location>
        <begin position="129"/>
        <end position="229"/>
    </location>
</feature>
<dbReference type="PANTHER" id="PTHR25466">
    <property type="entry name" value="T-LYMPHOCYTE ACTIVATION ANTIGEN"/>
    <property type="match status" value="1"/>
</dbReference>
<keyword evidence="2" id="KW-1003">Cell membrane</keyword>
<dbReference type="GO" id="GO:0042102">
    <property type="term" value="P:positive regulation of T cell proliferation"/>
    <property type="evidence" value="ECO:0007669"/>
    <property type="project" value="TreeGrafter"/>
</dbReference>
<evidence type="ECO:0000256" key="2">
    <source>
        <dbReference type="ARBA" id="ARBA00022475"/>
    </source>
</evidence>
<dbReference type="InParanoid" id="A0A672L729"/>
<accession>A0A672L729</accession>
<reference evidence="14" key="1">
    <citation type="submission" date="2025-08" db="UniProtKB">
        <authorList>
            <consortium name="Ensembl"/>
        </authorList>
    </citation>
    <scope>IDENTIFICATION</scope>
</reference>
<dbReference type="InterPro" id="IPR013783">
    <property type="entry name" value="Ig-like_fold"/>
</dbReference>
<feature type="signal peptide" evidence="12">
    <location>
        <begin position="1"/>
        <end position="20"/>
    </location>
</feature>
<sequence>MLKILKLHFYLLTWCQTAKTLTDQLTDLGQNATINCDIDSKEATWFLLNLPDPPVVILHSFLNPPTTFYYKKNLQELGVFYCIDTETDVKFSNGIRLHISQCHTLNIFLLITFSLFSVSLQETVVGFIGGSAVLPCSSKEPPHTIQDINQVRWRNKYNLNVYEIIKGKVSVEEQNPQYKNRTESFPEEYMRGNFSIKLNNLQHADAGEYTCYIIMEESEDHTRPERQLPNEGTKPRPDMIVMIISVLCIGIIFSLVVSLFISHN</sequence>
<dbReference type="FunFam" id="2.60.40.10:FF:000142">
    <property type="entry name" value="V-set domain-containing T-cell activation inhibitor 1"/>
    <property type="match status" value="1"/>
</dbReference>
<reference evidence="14" key="2">
    <citation type="submission" date="2025-09" db="UniProtKB">
        <authorList>
            <consortium name="Ensembl"/>
        </authorList>
    </citation>
    <scope>IDENTIFICATION</scope>
</reference>
<dbReference type="Ensembl" id="ENSSGRT00000019615.1">
    <property type="protein sequence ID" value="ENSSGRP00000018155.1"/>
    <property type="gene ID" value="ENSSGRG00000011010.1"/>
</dbReference>
<dbReference type="GO" id="GO:0071222">
    <property type="term" value="P:cellular response to lipopolysaccharide"/>
    <property type="evidence" value="ECO:0007669"/>
    <property type="project" value="TreeGrafter"/>
</dbReference>
<dbReference type="Proteomes" id="UP000472262">
    <property type="component" value="Unassembled WGS sequence"/>
</dbReference>
<evidence type="ECO:0000256" key="10">
    <source>
        <dbReference type="ARBA" id="ARBA00023319"/>
    </source>
</evidence>
<organism evidence="14 15">
    <name type="scientific">Sinocyclocheilus grahami</name>
    <name type="common">Dianchi golden-line fish</name>
    <name type="synonym">Barbus grahami</name>
    <dbReference type="NCBI Taxonomy" id="75366"/>
    <lineage>
        <taxon>Eukaryota</taxon>
        <taxon>Metazoa</taxon>
        <taxon>Chordata</taxon>
        <taxon>Craniata</taxon>
        <taxon>Vertebrata</taxon>
        <taxon>Euteleostomi</taxon>
        <taxon>Actinopterygii</taxon>
        <taxon>Neopterygii</taxon>
        <taxon>Teleostei</taxon>
        <taxon>Ostariophysi</taxon>
        <taxon>Cypriniformes</taxon>
        <taxon>Cyprinidae</taxon>
        <taxon>Cyprininae</taxon>
        <taxon>Sinocyclocheilus</taxon>
    </lineage>
</organism>
<feature type="chain" id="PRO_5025682800" evidence="12">
    <location>
        <begin position="21"/>
        <end position="264"/>
    </location>
</feature>
<evidence type="ECO:0000256" key="6">
    <source>
        <dbReference type="ARBA" id="ARBA00023136"/>
    </source>
</evidence>
<dbReference type="GO" id="GO:0009897">
    <property type="term" value="C:external side of plasma membrane"/>
    <property type="evidence" value="ECO:0007669"/>
    <property type="project" value="TreeGrafter"/>
</dbReference>
<evidence type="ECO:0000256" key="7">
    <source>
        <dbReference type="ARBA" id="ARBA00023157"/>
    </source>
</evidence>
<evidence type="ECO:0000256" key="3">
    <source>
        <dbReference type="ARBA" id="ARBA00022692"/>
    </source>
</evidence>
<protein>
    <submittedName>
        <fullName evidence="14">V-set domain-containing T-cell activation inhibitor 1-like</fullName>
    </submittedName>
</protein>
<keyword evidence="10" id="KW-0393">Immunoglobulin domain</keyword>
<dbReference type="InterPro" id="IPR013106">
    <property type="entry name" value="Ig_V-set"/>
</dbReference>
<dbReference type="GO" id="GO:0007166">
    <property type="term" value="P:cell surface receptor signaling pathway"/>
    <property type="evidence" value="ECO:0007669"/>
    <property type="project" value="TreeGrafter"/>
</dbReference>
<keyword evidence="4 12" id="KW-0732">Signal</keyword>
<dbReference type="Pfam" id="PF07686">
    <property type="entry name" value="V-set"/>
    <property type="match status" value="1"/>
</dbReference>
<gene>
    <name evidence="14" type="primary">LOC107548899</name>
</gene>
<dbReference type="SMART" id="SM00409">
    <property type="entry name" value="IG"/>
    <property type="match status" value="2"/>
</dbReference>
<evidence type="ECO:0000313" key="15">
    <source>
        <dbReference type="Proteomes" id="UP000472262"/>
    </source>
</evidence>
<dbReference type="InterPro" id="IPR036179">
    <property type="entry name" value="Ig-like_dom_sf"/>
</dbReference>